<feature type="signal peptide" evidence="1">
    <location>
        <begin position="1"/>
        <end position="22"/>
    </location>
</feature>
<organism evidence="2 3">
    <name type="scientific">Laodelphax striatellus</name>
    <name type="common">Small brown planthopper</name>
    <name type="synonym">Delphax striatella</name>
    <dbReference type="NCBI Taxonomy" id="195883"/>
    <lineage>
        <taxon>Eukaryota</taxon>
        <taxon>Metazoa</taxon>
        <taxon>Ecdysozoa</taxon>
        <taxon>Arthropoda</taxon>
        <taxon>Hexapoda</taxon>
        <taxon>Insecta</taxon>
        <taxon>Pterygota</taxon>
        <taxon>Neoptera</taxon>
        <taxon>Paraneoptera</taxon>
        <taxon>Hemiptera</taxon>
        <taxon>Auchenorrhyncha</taxon>
        <taxon>Fulgoroidea</taxon>
        <taxon>Delphacidae</taxon>
        <taxon>Criomorphinae</taxon>
        <taxon>Laodelphax</taxon>
    </lineage>
</organism>
<evidence type="ECO:0000313" key="2">
    <source>
        <dbReference type="EMBL" id="RZF47751.1"/>
    </source>
</evidence>
<sequence>MNLKSTVLCSIILLFIVQRITAMKFLSKKFFTDDEEFDGEIEYRLAKNPAYLFGQQISFNERATSFKIGTDWTERIGNRKDKAECTRLMADQYKDEFRTVIGEHISATDKIVEVKNEEFYNYFVFTNREVWECTNKNTASHPSRFYRIVNVLQGNYEVHKIYYSDGIQVNRFYLPVMDSKDYPILHNPVTSLIREIKYLDIHNLNKQLKYEGTFEYYYPNGDFTNEEFSMFKAVHVNERDNIHLPGGESCNYQVDIPSWLKKENSLSSDIGLTGDALRIGETWSDEIGSSEDEATCVKASSYDDRLYTSIHLPDCQLYLDEKTLVKNKNNDFKEYHIPILAEYFTVTKHELWNCEIKPNNKNFLRIVTELIGRKPIKKVEYYDGTSVWKYSMNDKHDQSVKIKIIHYCSSDHDKRYLKYSGVLHLISNKEGGQGPNDPDSNAEFKVKYNKYKNSIHDPEQ</sequence>
<comment type="caution">
    <text evidence="2">The sequence shown here is derived from an EMBL/GenBank/DDBJ whole genome shotgun (WGS) entry which is preliminary data.</text>
</comment>
<reference evidence="2 3" key="1">
    <citation type="journal article" date="2017" name="Gigascience">
        <title>Genome sequence of the small brown planthopper, Laodelphax striatellus.</title>
        <authorList>
            <person name="Zhu J."/>
            <person name="Jiang F."/>
            <person name="Wang X."/>
            <person name="Yang P."/>
            <person name="Bao Y."/>
            <person name="Zhao W."/>
            <person name="Wang W."/>
            <person name="Lu H."/>
            <person name="Wang Q."/>
            <person name="Cui N."/>
            <person name="Li J."/>
            <person name="Chen X."/>
            <person name="Luo L."/>
            <person name="Yu J."/>
            <person name="Kang L."/>
            <person name="Cui F."/>
        </authorList>
    </citation>
    <scope>NUCLEOTIDE SEQUENCE [LARGE SCALE GENOMIC DNA]</scope>
    <source>
        <strain evidence="2">Lst14</strain>
    </source>
</reference>
<dbReference type="InParanoid" id="A0A482XS36"/>
<gene>
    <name evidence="2" type="ORF">LSTR_LSTR006015</name>
</gene>
<dbReference type="OrthoDB" id="10394334at2759"/>
<feature type="chain" id="PRO_5019737484" description="Glycosyltransferase family 92 protein" evidence="1">
    <location>
        <begin position="23"/>
        <end position="460"/>
    </location>
</feature>
<keyword evidence="3" id="KW-1185">Reference proteome</keyword>
<protein>
    <recommendedName>
        <fullName evidence="4">Glycosyltransferase family 92 protein</fullName>
    </recommendedName>
</protein>
<proteinExistence type="predicted"/>
<dbReference type="EMBL" id="QKKF02003370">
    <property type="protein sequence ID" value="RZF47751.1"/>
    <property type="molecule type" value="Genomic_DNA"/>
</dbReference>
<keyword evidence="1" id="KW-0732">Signal</keyword>
<dbReference type="Proteomes" id="UP000291343">
    <property type="component" value="Unassembled WGS sequence"/>
</dbReference>
<dbReference type="AlphaFoldDB" id="A0A482XS36"/>
<name>A0A482XS36_LAOST</name>
<evidence type="ECO:0000256" key="1">
    <source>
        <dbReference type="SAM" id="SignalP"/>
    </source>
</evidence>
<accession>A0A482XS36</accession>
<evidence type="ECO:0000313" key="3">
    <source>
        <dbReference type="Proteomes" id="UP000291343"/>
    </source>
</evidence>
<evidence type="ECO:0008006" key="4">
    <source>
        <dbReference type="Google" id="ProtNLM"/>
    </source>
</evidence>